<gene>
    <name evidence="4" type="ORF">H3Z74_23575</name>
</gene>
<dbReference type="GO" id="GO:0008237">
    <property type="term" value="F:metallopeptidase activity"/>
    <property type="evidence" value="ECO:0007669"/>
    <property type="project" value="UniProtKB-KW"/>
</dbReference>
<dbReference type="GO" id="GO:0006508">
    <property type="term" value="P:proteolysis"/>
    <property type="evidence" value="ECO:0007669"/>
    <property type="project" value="UniProtKB-KW"/>
</dbReference>
<evidence type="ECO:0000259" key="3">
    <source>
        <dbReference type="Pfam" id="PF02517"/>
    </source>
</evidence>
<feature type="domain" description="CAAX prenyl protease 2/Lysostaphin resistance protein A-like" evidence="3">
    <location>
        <begin position="1"/>
        <end position="75"/>
    </location>
</feature>
<keyword evidence="4" id="KW-0378">Hydrolase</keyword>
<dbReference type="EMBL" id="CP061038">
    <property type="protein sequence ID" value="QNQ09570.1"/>
    <property type="molecule type" value="Genomic_DNA"/>
</dbReference>
<sequence>MFRGWLQPLLSRVMRLPVAIGGIAIAFAALHMLAGARDPLGLINLTLGGLLFGVLAARGGGIAGAFAAHFAWNAIEQLGLGLDPNPGFGSFGALIDLDLVGAVRWGGSDDGLNASWAMTIALCALLVPMLLQRSGKFGAGSASPTAHDVLSPSPHRPT</sequence>
<accession>A0A7H0LIR7</accession>
<evidence type="ECO:0000313" key="4">
    <source>
        <dbReference type="EMBL" id="QNQ09570.1"/>
    </source>
</evidence>
<organism evidence="4 5">
    <name type="scientific">Sphingomonas alpina</name>
    <dbReference type="NCBI Taxonomy" id="653931"/>
    <lineage>
        <taxon>Bacteria</taxon>
        <taxon>Pseudomonadati</taxon>
        <taxon>Pseudomonadota</taxon>
        <taxon>Alphaproteobacteria</taxon>
        <taxon>Sphingomonadales</taxon>
        <taxon>Sphingomonadaceae</taxon>
        <taxon>Sphingomonas</taxon>
    </lineage>
</organism>
<keyword evidence="4" id="KW-0645">Protease</keyword>
<feature type="transmembrane region" description="Helical" evidence="2">
    <location>
        <begin position="114"/>
        <end position="131"/>
    </location>
</feature>
<keyword evidence="2" id="KW-0812">Transmembrane</keyword>
<dbReference type="RefSeq" id="WP_187761881.1">
    <property type="nucleotide sequence ID" value="NZ_CP061038.1"/>
</dbReference>
<dbReference type="PANTHER" id="PTHR39430:SF1">
    <property type="entry name" value="PROTEASE"/>
    <property type="match status" value="1"/>
</dbReference>
<dbReference type="AlphaFoldDB" id="A0A7H0LIR7"/>
<dbReference type="GO" id="GO:0080120">
    <property type="term" value="P:CAAX-box protein maturation"/>
    <property type="evidence" value="ECO:0007669"/>
    <property type="project" value="UniProtKB-ARBA"/>
</dbReference>
<proteinExistence type="predicted"/>
<protein>
    <submittedName>
        <fullName evidence="4">CPBP family intramembrane metalloprotease</fullName>
    </submittedName>
</protein>
<evidence type="ECO:0000256" key="2">
    <source>
        <dbReference type="SAM" id="Phobius"/>
    </source>
</evidence>
<feature type="transmembrane region" description="Helical" evidence="2">
    <location>
        <begin position="45"/>
        <end position="72"/>
    </location>
</feature>
<evidence type="ECO:0000313" key="5">
    <source>
        <dbReference type="Proteomes" id="UP000516148"/>
    </source>
</evidence>
<dbReference type="InterPro" id="IPR003675">
    <property type="entry name" value="Rce1/LyrA-like_dom"/>
</dbReference>
<evidence type="ECO:0000256" key="1">
    <source>
        <dbReference type="SAM" id="MobiDB-lite"/>
    </source>
</evidence>
<feature type="transmembrane region" description="Helical" evidence="2">
    <location>
        <begin position="12"/>
        <end position="33"/>
    </location>
</feature>
<dbReference type="KEGG" id="spap:H3Z74_23575"/>
<keyword evidence="2" id="KW-1133">Transmembrane helix</keyword>
<reference evidence="4 5" key="1">
    <citation type="submission" date="2020-09" db="EMBL/GenBank/DDBJ databases">
        <title>Sphingomonas sp., a new species isolated from pork steak.</title>
        <authorList>
            <person name="Heidler von Heilborn D."/>
        </authorList>
    </citation>
    <scope>NUCLEOTIDE SEQUENCE [LARGE SCALE GENOMIC DNA]</scope>
    <source>
        <strain evidence="5">S8-3T</strain>
    </source>
</reference>
<feature type="region of interest" description="Disordered" evidence="1">
    <location>
        <begin position="138"/>
        <end position="158"/>
    </location>
</feature>
<dbReference type="GO" id="GO:0004175">
    <property type="term" value="F:endopeptidase activity"/>
    <property type="evidence" value="ECO:0007669"/>
    <property type="project" value="UniProtKB-ARBA"/>
</dbReference>
<keyword evidence="5" id="KW-1185">Reference proteome</keyword>
<dbReference type="PANTHER" id="PTHR39430">
    <property type="entry name" value="MEMBRANE-ASSOCIATED PROTEASE-RELATED"/>
    <property type="match status" value="1"/>
</dbReference>
<dbReference type="Proteomes" id="UP000516148">
    <property type="component" value="Chromosome"/>
</dbReference>
<name>A0A7H0LIR7_9SPHN</name>
<dbReference type="Pfam" id="PF02517">
    <property type="entry name" value="Rce1-like"/>
    <property type="match status" value="1"/>
</dbReference>
<keyword evidence="2" id="KW-0472">Membrane</keyword>
<keyword evidence="4" id="KW-0482">Metalloprotease</keyword>